<dbReference type="Gramene" id="Psat05G0141600-T1">
    <property type="protein sequence ID" value="KAI5404257.1"/>
    <property type="gene ID" value="KIW84_051416"/>
</dbReference>
<dbReference type="AlphaFoldDB" id="A0A9D5AAM7"/>
<dbReference type="Gene3D" id="1.10.510.10">
    <property type="entry name" value="Transferase(Phosphotransferase) domain 1"/>
    <property type="match status" value="1"/>
</dbReference>
<sequence>MVSPCPNPNEESSSGGDTVASQATDVGSGTISAVPITYGEPILTLRQPETPRPTIVGTSRKYMPSFIMPMYRTLGMPTKFMASMHNSSSRFGENPSSPFPPYQGLGPLVNQFGRPPGRCAKKHVDMGDGEEKQGLVIWLREKRYTRSARVNEIIDLTIAGGYDESEVKALAELALQCVEEDKDKRPTMSHVVEVLMK</sequence>
<feature type="compositionally biased region" description="Low complexity" evidence="1">
    <location>
        <begin position="1"/>
        <end position="14"/>
    </location>
</feature>
<proteinExistence type="predicted"/>
<evidence type="ECO:0000256" key="1">
    <source>
        <dbReference type="SAM" id="MobiDB-lite"/>
    </source>
</evidence>
<accession>A0A9D5AAM7</accession>
<dbReference type="Proteomes" id="UP001058974">
    <property type="component" value="Chromosome 5"/>
</dbReference>
<reference evidence="2 3" key="1">
    <citation type="journal article" date="2022" name="Nat. Genet.">
        <title>Improved pea reference genome and pan-genome highlight genomic features and evolutionary characteristics.</title>
        <authorList>
            <person name="Yang T."/>
            <person name="Liu R."/>
            <person name="Luo Y."/>
            <person name="Hu S."/>
            <person name="Wang D."/>
            <person name="Wang C."/>
            <person name="Pandey M.K."/>
            <person name="Ge S."/>
            <person name="Xu Q."/>
            <person name="Li N."/>
            <person name="Li G."/>
            <person name="Huang Y."/>
            <person name="Saxena R.K."/>
            <person name="Ji Y."/>
            <person name="Li M."/>
            <person name="Yan X."/>
            <person name="He Y."/>
            <person name="Liu Y."/>
            <person name="Wang X."/>
            <person name="Xiang C."/>
            <person name="Varshney R.K."/>
            <person name="Ding H."/>
            <person name="Gao S."/>
            <person name="Zong X."/>
        </authorList>
    </citation>
    <scope>NUCLEOTIDE SEQUENCE [LARGE SCALE GENOMIC DNA]</scope>
    <source>
        <strain evidence="2 3">cv. Zhongwan 6</strain>
    </source>
</reference>
<organism evidence="2 3">
    <name type="scientific">Pisum sativum</name>
    <name type="common">Garden pea</name>
    <name type="synonym">Lathyrus oleraceus</name>
    <dbReference type="NCBI Taxonomy" id="3888"/>
    <lineage>
        <taxon>Eukaryota</taxon>
        <taxon>Viridiplantae</taxon>
        <taxon>Streptophyta</taxon>
        <taxon>Embryophyta</taxon>
        <taxon>Tracheophyta</taxon>
        <taxon>Spermatophyta</taxon>
        <taxon>Magnoliopsida</taxon>
        <taxon>eudicotyledons</taxon>
        <taxon>Gunneridae</taxon>
        <taxon>Pentapetalae</taxon>
        <taxon>rosids</taxon>
        <taxon>fabids</taxon>
        <taxon>Fabales</taxon>
        <taxon>Fabaceae</taxon>
        <taxon>Papilionoideae</taxon>
        <taxon>50 kb inversion clade</taxon>
        <taxon>NPAAA clade</taxon>
        <taxon>Hologalegina</taxon>
        <taxon>IRL clade</taxon>
        <taxon>Fabeae</taxon>
        <taxon>Lathyrus</taxon>
    </lineage>
</organism>
<evidence type="ECO:0000313" key="2">
    <source>
        <dbReference type="EMBL" id="KAI5404257.1"/>
    </source>
</evidence>
<protein>
    <submittedName>
        <fullName evidence="2">Uncharacterized protein</fullName>
    </submittedName>
</protein>
<keyword evidence="3" id="KW-1185">Reference proteome</keyword>
<gene>
    <name evidence="2" type="ORF">KIW84_051416</name>
</gene>
<evidence type="ECO:0000313" key="3">
    <source>
        <dbReference type="Proteomes" id="UP001058974"/>
    </source>
</evidence>
<comment type="caution">
    <text evidence="2">The sequence shown here is derived from an EMBL/GenBank/DDBJ whole genome shotgun (WGS) entry which is preliminary data.</text>
</comment>
<dbReference type="EMBL" id="JAMSHJ010000005">
    <property type="protein sequence ID" value="KAI5404257.1"/>
    <property type="molecule type" value="Genomic_DNA"/>
</dbReference>
<feature type="compositionally biased region" description="Polar residues" evidence="1">
    <location>
        <begin position="15"/>
        <end position="26"/>
    </location>
</feature>
<name>A0A9D5AAM7_PEA</name>
<feature type="region of interest" description="Disordered" evidence="1">
    <location>
        <begin position="1"/>
        <end position="26"/>
    </location>
</feature>